<name>A0A1V6QBH8_9EURO</name>
<keyword evidence="2" id="KW-1185">Reference proteome</keyword>
<accession>A0A1V6QBH8</accession>
<comment type="caution">
    <text evidence="1">The sequence shown here is derived from an EMBL/GenBank/DDBJ whole genome shotgun (WGS) entry which is preliminary data.</text>
</comment>
<dbReference type="EMBL" id="MDYN01000008">
    <property type="protein sequence ID" value="OQD86367.1"/>
    <property type="molecule type" value="Genomic_DNA"/>
</dbReference>
<reference evidence="2" key="1">
    <citation type="journal article" date="2017" name="Nat. Microbiol.">
        <title>Global analysis of biosynthetic gene clusters reveals vast potential of secondary metabolite production in Penicillium species.</title>
        <authorList>
            <person name="Nielsen J.C."/>
            <person name="Grijseels S."/>
            <person name="Prigent S."/>
            <person name="Ji B."/>
            <person name="Dainat J."/>
            <person name="Nielsen K.F."/>
            <person name="Frisvad J.C."/>
            <person name="Workman M."/>
            <person name="Nielsen J."/>
        </authorList>
    </citation>
    <scope>NUCLEOTIDE SEQUENCE [LARGE SCALE GENOMIC DNA]</scope>
    <source>
        <strain evidence="2">IBT 31811</strain>
    </source>
</reference>
<evidence type="ECO:0000313" key="1">
    <source>
        <dbReference type="EMBL" id="OQD86367.1"/>
    </source>
</evidence>
<dbReference type="Proteomes" id="UP000191672">
    <property type="component" value="Unassembled WGS sequence"/>
</dbReference>
<organism evidence="1 2">
    <name type="scientific">Penicillium antarcticum</name>
    <dbReference type="NCBI Taxonomy" id="416450"/>
    <lineage>
        <taxon>Eukaryota</taxon>
        <taxon>Fungi</taxon>
        <taxon>Dikarya</taxon>
        <taxon>Ascomycota</taxon>
        <taxon>Pezizomycotina</taxon>
        <taxon>Eurotiomycetes</taxon>
        <taxon>Eurotiomycetidae</taxon>
        <taxon>Eurotiales</taxon>
        <taxon>Aspergillaceae</taxon>
        <taxon>Penicillium</taxon>
    </lineage>
</organism>
<protein>
    <submittedName>
        <fullName evidence="1">Uncharacterized protein</fullName>
    </submittedName>
</protein>
<dbReference type="AlphaFoldDB" id="A0A1V6QBH8"/>
<evidence type="ECO:0000313" key="2">
    <source>
        <dbReference type="Proteomes" id="UP000191672"/>
    </source>
</evidence>
<dbReference type="STRING" id="416450.A0A1V6QBH8"/>
<sequence>MPKSDPAKNYFKSHGGRAWYDRLLHLIKHGDRAALLEHAGGPPELPHMNPSAMNTQDTKKAFDLREVGVPRLATHNINTEITKSNEVAVRYKTSMSINDVWNSLAAEGHLTLGARVSISRETTMKWPIVWNDQPYLCVGKADYSFLFGDKDNLACHAVIVEAKRNVADGQGQLLAYMAMTQATRRKRGQSDWTVSGAIFDVNNYTFYHLDMDGQFSFVLLQSKREGWQLIADILGSFILKGMTQCSSLRASITSCPSACQSLQSYQRPSLGPFSSIDEILDSTETALTHF</sequence>
<proteinExistence type="predicted"/>
<gene>
    <name evidence="1" type="ORF">PENANT_c008G01970</name>
</gene>